<gene>
    <name evidence="4 5" type="primary">aat</name>
    <name evidence="5" type="ORF">MU846_01050</name>
</gene>
<keyword evidence="6" id="KW-1185">Reference proteome</keyword>
<keyword evidence="2 4" id="KW-0808">Transferase</keyword>
<dbReference type="Gene3D" id="3.30.70.3550">
    <property type="entry name" value="Leucyl/phenylalanyl-tRNA-protein transferase, N-terminal domain"/>
    <property type="match status" value="1"/>
</dbReference>
<dbReference type="InterPro" id="IPR042203">
    <property type="entry name" value="Leu/Phe-tRNA_Trfase_C"/>
</dbReference>
<evidence type="ECO:0000256" key="1">
    <source>
        <dbReference type="ARBA" id="ARBA00022490"/>
    </source>
</evidence>
<dbReference type="GO" id="GO:0008914">
    <property type="term" value="F:leucyl-tRNA--protein transferase activity"/>
    <property type="evidence" value="ECO:0007669"/>
    <property type="project" value="UniProtKB-EC"/>
</dbReference>
<dbReference type="Gene3D" id="3.40.630.70">
    <property type="entry name" value="Leucyl/phenylalanyl-tRNA-protein transferase, C-terminal domain"/>
    <property type="match status" value="1"/>
</dbReference>
<evidence type="ECO:0000256" key="2">
    <source>
        <dbReference type="ARBA" id="ARBA00022679"/>
    </source>
</evidence>
<dbReference type="InterPro" id="IPR016181">
    <property type="entry name" value="Acyl_CoA_acyltransferase"/>
</dbReference>
<dbReference type="InterPro" id="IPR004616">
    <property type="entry name" value="Leu/Phe-tRNA_Trfase"/>
</dbReference>
<evidence type="ECO:0000256" key="3">
    <source>
        <dbReference type="ARBA" id="ARBA00023315"/>
    </source>
</evidence>
<dbReference type="SUPFAM" id="SSF55729">
    <property type="entry name" value="Acyl-CoA N-acyltransferases (Nat)"/>
    <property type="match status" value="1"/>
</dbReference>
<keyword evidence="1 4" id="KW-0963">Cytoplasm</keyword>
<dbReference type="RefSeq" id="WP_246947374.1">
    <property type="nucleotide sequence ID" value="NZ_JALKII010000001.1"/>
</dbReference>
<protein>
    <recommendedName>
        <fullName evidence="4">Leucyl/phenylalanyl-tRNA--protein transferase</fullName>
        <ecNumber evidence="4">2.3.2.6</ecNumber>
    </recommendedName>
    <alternativeName>
        <fullName evidence="4">L/F-transferase</fullName>
    </alternativeName>
    <alternativeName>
        <fullName evidence="4">Leucyltransferase</fullName>
    </alternativeName>
    <alternativeName>
        <fullName evidence="4">Phenyalanyltransferase</fullName>
    </alternativeName>
</protein>
<comment type="subcellular location">
    <subcellularLocation>
        <location evidence="4">Cytoplasm</location>
    </subcellularLocation>
</comment>
<comment type="catalytic activity">
    <reaction evidence="4">
        <text>L-phenylalanyl-tRNA(Phe) + an N-terminal L-alpha-aminoacyl-[protein] = an N-terminal L-phenylalanyl-L-alpha-aminoacyl-[protein] + tRNA(Phe)</text>
        <dbReference type="Rhea" id="RHEA:43632"/>
        <dbReference type="Rhea" id="RHEA-COMP:9668"/>
        <dbReference type="Rhea" id="RHEA-COMP:9699"/>
        <dbReference type="Rhea" id="RHEA-COMP:10636"/>
        <dbReference type="Rhea" id="RHEA-COMP:10637"/>
        <dbReference type="ChEBI" id="CHEBI:78442"/>
        <dbReference type="ChEBI" id="CHEBI:78531"/>
        <dbReference type="ChEBI" id="CHEBI:78597"/>
        <dbReference type="ChEBI" id="CHEBI:83561"/>
        <dbReference type="EC" id="2.3.2.6"/>
    </reaction>
</comment>
<reference evidence="5" key="1">
    <citation type="submission" date="2022-04" db="EMBL/GenBank/DDBJ databases">
        <title>Alcanivorax sp. CY1518 draft genome sequence.</title>
        <authorList>
            <person name="Zhao G."/>
            <person name="An M."/>
        </authorList>
    </citation>
    <scope>NUCLEOTIDE SEQUENCE</scope>
    <source>
        <strain evidence="5">CY1518</strain>
    </source>
</reference>
<dbReference type="PANTHER" id="PTHR30098:SF2">
    <property type="entry name" value="LEUCYL_PHENYLALANYL-TRNA--PROTEIN TRANSFERASE"/>
    <property type="match status" value="1"/>
</dbReference>
<evidence type="ECO:0000313" key="5">
    <source>
        <dbReference type="EMBL" id="MCK0536294.1"/>
    </source>
</evidence>
<evidence type="ECO:0000313" key="6">
    <source>
        <dbReference type="Proteomes" id="UP001165524"/>
    </source>
</evidence>
<dbReference type="EC" id="2.3.2.6" evidence="4"/>
<evidence type="ECO:0000256" key="4">
    <source>
        <dbReference type="HAMAP-Rule" id="MF_00688"/>
    </source>
</evidence>
<dbReference type="Proteomes" id="UP001165524">
    <property type="component" value="Unassembled WGS sequence"/>
</dbReference>
<keyword evidence="3 4" id="KW-0012">Acyltransferase</keyword>
<comment type="catalytic activity">
    <reaction evidence="4">
        <text>N-terminal L-arginyl-[protein] + L-leucyl-tRNA(Leu) = N-terminal L-leucyl-L-arginyl-[protein] + tRNA(Leu) + H(+)</text>
        <dbReference type="Rhea" id="RHEA:50416"/>
        <dbReference type="Rhea" id="RHEA-COMP:9613"/>
        <dbReference type="Rhea" id="RHEA-COMP:9622"/>
        <dbReference type="Rhea" id="RHEA-COMP:12672"/>
        <dbReference type="Rhea" id="RHEA-COMP:12673"/>
        <dbReference type="ChEBI" id="CHEBI:15378"/>
        <dbReference type="ChEBI" id="CHEBI:64719"/>
        <dbReference type="ChEBI" id="CHEBI:78442"/>
        <dbReference type="ChEBI" id="CHEBI:78494"/>
        <dbReference type="ChEBI" id="CHEBI:133044"/>
        <dbReference type="EC" id="2.3.2.6"/>
    </reaction>
</comment>
<comment type="function">
    <text evidence="4">Functions in the N-end rule pathway of protein degradation where it conjugates Leu, Phe and, less efficiently, Met from aminoacyl-tRNAs to the N-termini of proteins containing an N-terminal arginine or lysine.</text>
</comment>
<dbReference type="InterPro" id="IPR042221">
    <property type="entry name" value="Leu/Phe-tRNA_Trfase_N"/>
</dbReference>
<dbReference type="PANTHER" id="PTHR30098">
    <property type="entry name" value="LEUCYL/PHENYLALANYL-TRNA--PROTEIN TRANSFERASE"/>
    <property type="match status" value="1"/>
</dbReference>
<sequence length="258" mass="29195">MRDDSGALPWLMPGAPFPDTSTALDDPDGLLAVGADLRPATLLRAYRAGIFPWYGDGQPILWWSPDPRLVLRPSRFHCSRSLRKLLRQGRFEFSFDHAFSRVIHACASVPRHGQHGTWITDDMLVAYQQLHELGYAHSLEVWQDGELAGGFYGINLGAMFFGESMFSLRPNASKAALAMFCLLQPAHGVTLIDCQMETPHLLSLGADVWPRSEFEQALRERVEAPSRWQWPHEVAPLAEYRRRYRLESSPLGQFLFSS</sequence>
<dbReference type="HAMAP" id="MF_00688">
    <property type="entry name" value="Leu_Phe_trans"/>
    <property type="match status" value="1"/>
</dbReference>
<name>A0ABT0E3M2_9GAMM</name>
<accession>A0ABT0E3M2</accession>
<dbReference type="Pfam" id="PF03588">
    <property type="entry name" value="Leu_Phe_trans"/>
    <property type="match status" value="1"/>
</dbReference>
<dbReference type="EMBL" id="JALKII010000001">
    <property type="protein sequence ID" value="MCK0536294.1"/>
    <property type="molecule type" value="Genomic_DNA"/>
</dbReference>
<comment type="catalytic activity">
    <reaction evidence="4">
        <text>N-terminal L-lysyl-[protein] + L-leucyl-tRNA(Leu) = N-terminal L-leucyl-L-lysyl-[protein] + tRNA(Leu) + H(+)</text>
        <dbReference type="Rhea" id="RHEA:12340"/>
        <dbReference type="Rhea" id="RHEA-COMP:9613"/>
        <dbReference type="Rhea" id="RHEA-COMP:9622"/>
        <dbReference type="Rhea" id="RHEA-COMP:12670"/>
        <dbReference type="Rhea" id="RHEA-COMP:12671"/>
        <dbReference type="ChEBI" id="CHEBI:15378"/>
        <dbReference type="ChEBI" id="CHEBI:65249"/>
        <dbReference type="ChEBI" id="CHEBI:78442"/>
        <dbReference type="ChEBI" id="CHEBI:78494"/>
        <dbReference type="ChEBI" id="CHEBI:133043"/>
        <dbReference type="EC" id="2.3.2.6"/>
    </reaction>
</comment>
<organism evidence="5 6">
    <name type="scientific">Alcanivorax quisquiliarum</name>
    <dbReference type="NCBI Taxonomy" id="2933565"/>
    <lineage>
        <taxon>Bacteria</taxon>
        <taxon>Pseudomonadati</taxon>
        <taxon>Pseudomonadota</taxon>
        <taxon>Gammaproteobacteria</taxon>
        <taxon>Oceanospirillales</taxon>
        <taxon>Alcanivoracaceae</taxon>
        <taxon>Alcanivorax</taxon>
    </lineage>
</organism>
<comment type="similarity">
    <text evidence="4">Belongs to the L/F-transferase family.</text>
</comment>
<comment type="caution">
    <text evidence="5">The sequence shown here is derived from an EMBL/GenBank/DDBJ whole genome shotgun (WGS) entry which is preliminary data.</text>
</comment>
<dbReference type="NCBIfam" id="TIGR00667">
    <property type="entry name" value="aat"/>
    <property type="match status" value="1"/>
</dbReference>
<proteinExistence type="inferred from homology"/>